<name>A0A366EKQ5_9BACI</name>
<reference evidence="1 2" key="1">
    <citation type="submission" date="2018-06" db="EMBL/GenBank/DDBJ databases">
        <title>Freshwater and sediment microbial communities from various areas in North America, analyzing microbe dynamics in response to fracking.</title>
        <authorList>
            <person name="Lamendella R."/>
        </authorList>
    </citation>
    <scope>NUCLEOTIDE SEQUENCE [LARGE SCALE GENOMIC DNA]</scope>
    <source>
        <strain evidence="1 2">97B</strain>
    </source>
</reference>
<proteinExistence type="predicted"/>
<gene>
    <name evidence="1" type="ORF">DET59_11111</name>
</gene>
<dbReference type="OrthoDB" id="1797229at2"/>
<sequence>MKRMPFEPPTEHYEERIKDIDEQICHFIKQRKDLSDNDPGFPTKQLISTWAEKYDFHEEFLNSVFSHFLQEEMFRPVVEPKGFMRNIPILKSFEKDDMFFSVTFVRQFENASVIHFTIDTDASDEYPREFREHTFFDLSIEGAEDYECRNEGGGGSRGHTSYTYIVSPALPDDFSNIHFVFRECKMPFQKPTGFEIII</sequence>
<dbReference type="AlphaFoldDB" id="A0A366EKQ5"/>
<dbReference type="Proteomes" id="UP000252118">
    <property type="component" value="Unassembled WGS sequence"/>
</dbReference>
<accession>A0A366EKQ5</accession>
<comment type="caution">
    <text evidence="1">The sequence shown here is derived from an EMBL/GenBank/DDBJ whole genome shotgun (WGS) entry which is preliminary data.</text>
</comment>
<evidence type="ECO:0000313" key="2">
    <source>
        <dbReference type="Proteomes" id="UP000252118"/>
    </source>
</evidence>
<organism evidence="1 2">
    <name type="scientific">Rossellomorea aquimaris</name>
    <dbReference type="NCBI Taxonomy" id="189382"/>
    <lineage>
        <taxon>Bacteria</taxon>
        <taxon>Bacillati</taxon>
        <taxon>Bacillota</taxon>
        <taxon>Bacilli</taxon>
        <taxon>Bacillales</taxon>
        <taxon>Bacillaceae</taxon>
        <taxon>Rossellomorea</taxon>
    </lineage>
</organism>
<protein>
    <submittedName>
        <fullName evidence="1">Uncharacterized protein</fullName>
    </submittedName>
</protein>
<dbReference type="EMBL" id="QNRJ01000011">
    <property type="protein sequence ID" value="RBP02914.1"/>
    <property type="molecule type" value="Genomic_DNA"/>
</dbReference>
<dbReference type="RefSeq" id="WP_113970270.1">
    <property type="nucleotide sequence ID" value="NZ_QNRJ01000011.1"/>
</dbReference>
<evidence type="ECO:0000313" key="1">
    <source>
        <dbReference type="EMBL" id="RBP02914.1"/>
    </source>
</evidence>